<keyword evidence="2 5" id="KW-0378">Hydrolase</keyword>
<dbReference type="InterPro" id="IPR001394">
    <property type="entry name" value="Peptidase_C19_UCH"/>
</dbReference>
<dbReference type="AlphaFoldDB" id="A0A6M2DM14"/>
<feature type="region of interest" description="Disordered" evidence="3">
    <location>
        <begin position="74"/>
        <end position="98"/>
    </location>
</feature>
<evidence type="ECO:0000256" key="1">
    <source>
        <dbReference type="ARBA" id="ARBA00000707"/>
    </source>
</evidence>
<dbReference type="Pfam" id="PF00443">
    <property type="entry name" value="UCH"/>
    <property type="match status" value="1"/>
</dbReference>
<evidence type="ECO:0000313" key="5">
    <source>
        <dbReference type="EMBL" id="NOV46048.1"/>
    </source>
</evidence>
<protein>
    <recommendedName>
        <fullName evidence="2">Ubiquitin carboxyl-terminal hydrolase</fullName>
        <ecNumber evidence="2">3.4.19.12</ecNumber>
    </recommendedName>
</protein>
<sequence>MPVISGRYSATSGSSLPPSGTYRSSTLDRSYCGSSYITPRVLTHSRISSTFDSYRFEEPKKTYTSYQKYSKGLESVDTSRYRRSESRTRDETTQRERNDAVYNRVMATSAADIINKYSPANYVPKCELIRSRSLSDPRNMKEKSQEPTRERISSIRTTLPITTNSRSNSTEQDKQDKNIAGLNGLRNIGNTCFMNSVLQCLSNTRLLTEYVKNDSCCGEIGPNGALIKAFSTLICELWAPGSSRVINTSLLKSQVQKIAPRFMGYAQQDAQEFLRYLLEGLHEDINRVKTKPRGITTEIDDNLSDSQKAAESWARYIRMEDSHIVDLFVGQLKSTLKCTICGHSSVTFDPFWDLSLPIPSRTGQVRLNQCLELFTKEEVLDGDEKPTCSKCQVRRKCTKRFSVQKFPKILVIHLKRFSPTERFRGKLNSLVDFPLNELDLSSYAANQGTPCVYDLYAVSNHSGTTYSGHYTAYCKHPYTHEWHEYNDSRVSSISARNVVSNEAYVLFYELSNHHSSHL</sequence>
<feature type="compositionally biased region" description="Polar residues" evidence="3">
    <location>
        <begin position="8"/>
        <end position="25"/>
    </location>
</feature>
<dbReference type="InterPro" id="IPR018200">
    <property type="entry name" value="USP_CS"/>
</dbReference>
<dbReference type="PANTHER" id="PTHR21646:SF23">
    <property type="entry name" value="UBIQUITIN CARBOXYL-TERMINAL HYDROLASE USP2"/>
    <property type="match status" value="1"/>
</dbReference>
<proteinExistence type="inferred from homology"/>
<accession>A0A6M2DM14</accession>
<dbReference type="PROSITE" id="PS50235">
    <property type="entry name" value="USP_3"/>
    <property type="match status" value="1"/>
</dbReference>
<dbReference type="GO" id="GO:0004843">
    <property type="term" value="F:cysteine-type deubiquitinase activity"/>
    <property type="evidence" value="ECO:0007669"/>
    <property type="project" value="UniProtKB-UniRule"/>
</dbReference>
<dbReference type="GO" id="GO:0016579">
    <property type="term" value="P:protein deubiquitination"/>
    <property type="evidence" value="ECO:0007669"/>
    <property type="project" value="InterPro"/>
</dbReference>
<dbReference type="EMBL" id="GIIL01002322">
    <property type="protein sequence ID" value="NOV46048.1"/>
    <property type="molecule type" value="Transcribed_RNA"/>
</dbReference>
<dbReference type="Gene3D" id="3.90.70.10">
    <property type="entry name" value="Cysteine proteinases"/>
    <property type="match status" value="1"/>
</dbReference>
<keyword evidence="2" id="KW-0833">Ubl conjugation pathway</keyword>
<reference evidence="5" key="1">
    <citation type="submission" date="2020-03" db="EMBL/GenBank/DDBJ databases">
        <title>Transcriptomic Profiling of the Digestive Tract of the Rat Flea, Xenopsylla cheopis, Following Blood Feeding and Infection with Yersinia pestis.</title>
        <authorList>
            <person name="Bland D.M."/>
            <person name="Martens C.A."/>
            <person name="Virtaneva K."/>
            <person name="Kanakabandi K."/>
            <person name="Long D."/>
            <person name="Rosenke R."/>
            <person name="Saturday G.A."/>
            <person name="Hoyt F.H."/>
            <person name="Bruno D.P."/>
            <person name="Ribeiro J.M.C."/>
            <person name="Hinnebusch J."/>
        </authorList>
    </citation>
    <scope>NUCLEOTIDE SEQUENCE</scope>
</reference>
<dbReference type="InterPro" id="IPR028889">
    <property type="entry name" value="USP"/>
</dbReference>
<dbReference type="CDD" id="cd02674">
    <property type="entry name" value="Peptidase_C19R"/>
    <property type="match status" value="1"/>
</dbReference>
<dbReference type="PANTHER" id="PTHR21646">
    <property type="entry name" value="UBIQUITIN CARBOXYL-TERMINAL HYDROLASE"/>
    <property type="match status" value="1"/>
</dbReference>
<keyword evidence="2" id="KW-0645">Protease</keyword>
<dbReference type="SUPFAM" id="SSF54001">
    <property type="entry name" value="Cysteine proteinases"/>
    <property type="match status" value="1"/>
</dbReference>
<dbReference type="InterPro" id="IPR050185">
    <property type="entry name" value="Ub_carboxyl-term_hydrolase"/>
</dbReference>
<name>A0A6M2DM14_XENCH</name>
<comment type="catalytic activity">
    <reaction evidence="1 2">
        <text>Thiol-dependent hydrolysis of ester, thioester, amide, peptide and isopeptide bonds formed by the C-terminal Gly of ubiquitin (a 76-residue protein attached to proteins as an intracellular targeting signal).</text>
        <dbReference type="EC" id="3.4.19.12"/>
    </reaction>
</comment>
<dbReference type="PROSITE" id="PS00972">
    <property type="entry name" value="USP_1"/>
    <property type="match status" value="1"/>
</dbReference>
<keyword evidence="2" id="KW-0788">Thiol protease</keyword>
<organism evidence="5">
    <name type="scientific">Xenopsylla cheopis</name>
    <name type="common">Oriental rat flea</name>
    <name type="synonym">Pulex cheopis</name>
    <dbReference type="NCBI Taxonomy" id="163159"/>
    <lineage>
        <taxon>Eukaryota</taxon>
        <taxon>Metazoa</taxon>
        <taxon>Ecdysozoa</taxon>
        <taxon>Arthropoda</taxon>
        <taxon>Hexapoda</taxon>
        <taxon>Insecta</taxon>
        <taxon>Pterygota</taxon>
        <taxon>Neoptera</taxon>
        <taxon>Endopterygota</taxon>
        <taxon>Siphonaptera</taxon>
        <taxon>Pulicidae</taxon>
        <taxon>Xenopsyllinae</taxon>
        <taxon>Xenopsylla</taxon>
    </lineage>
</organism>
<evidence type="ECO:0000256" key="2">
    <source>
        <dbReference type="RuleBase" id="RU366025"/>
    </source>
</evidence>
<evidence type="ECO:0000259" key="4">
    <source>
        <dbReference type="PROSITE" id="PS50235"/>
    </source>
</evidence>
<feature type="region of interest" description="Disordered" evidence="3">
    <location>
        <begin position="1"/>
        <end position="25"/>
    </location>
</feature>
<dbReference type="PROSITE" id="PS00973">
    <property type="entry name" value="USP_2"/>
    <property type="match status" value="1"/>
</dbReference>
<dbReference type="GO" id="GO:0006508">
    <property type="term" value="P:proteolysis"/>
    <property type="evidence" value="ECO:0007669"/>
    <property type="project" value="UniProtKB-KW"/>
</dbReference>
<feature type="compositionally biased region" description="Basic and acidic residues" evidence="3">
    <location>
        <begin position="77"/>
        <end position="98"/>
    </location>
</feature>
<feature type="region of interest" description="Disordered" evidence="3">
    <location>
        <begin position="133"/>
        <end position="152"/>
    </location>
</feature>
<dbReference type="EC" id="3.4.19.12" evidence="2"/>
<comment type="similarity">
    <text evidence="2">Belongs to the peptidase C19 family.</text>
</comment>
<feature type="domain" description="USP" evidence="4">
    <location>
        <begin position="183"/>
        <end position="511"/>
    </location>
</feature>
<evidence type="ECO:0000256" key="3">
    <source>
        <dbReference type="SAM" id="MobiDB-lite"/>
    </source>
</evidence>
<dbReference type="FunFam" id="3.90.70.10:FF:000083">
    <property type="entry name" value="Uncharacterized protein, isoform B"/>
    <property type="match status" value="1"/>
</dbReference>
<dbReference type="InterPro" id="IPR038765">
    <property type="entry name" value="Papain-like_cys_pep_sf"/>
</dbReference>